<feature type="domain" description="OmpR/PhoB-type" evidence="4">
    <location>
        <begin position="154"/>
        <end position="257"/>
    </location>
</feature>
<name>A0A261TNJ0_9BORD</name>
<dbReference type="InterPro" id="IPR001867">
    <property type="entry name" value="OmpR/PhoB-type_DNA-bd"/>
</dbReference>
<dbReference type="RefSeq" id="WP_094839046.1">
    <property type="nucleotide sequence ID" value="NZ_NEVQ01000022.1"/>
</dbReference>
<dbReference type="GO" id="GO:0006355">
    <property type="term" value="P:regulation of DNA-templated transcription"/>
    <property type="evidence" value="ECO:0007669"/>
    <property type="project" value="InterPro"/>
</dbReference>
<evidence type="ECO:0000256" key="1">
    <source>
        <dbReference type="ARBA" id="ARBA00023125"/>
    </source>
</evidence>
<dbReference type="GO" id="GO:0000160">
    <property type="term" value="P:phosphorelay signal transduction system"/>
    <property type="evidence" value="ECO:0007669"/>
    <property type="project" value="InterPro"/>
</dbReference>
<keyword evidence="1 2" id="KW-0238">DNA-binding</keyword>
<evidence type="ECO:0000256" key="2">
    <source>
        <dbReference type="PROSITE-ProRule" id="PRU01091"/>
    </source>
</evidence>
<dbReference type="GO" id="GO:0003677">
    <property type="term" value="F:DNA binding"/>
    <property type="evidence" value="ECO:0007669"/>
    <property type="project" value="UniProtKB-UniRule"/>
</dbReference>
<evidence type="ECO:0000256" key="3">
    <source>
        <dbReference type="SAM" id="MobiDB-lite"/>
    </source>
</evidence>
<dbReference type="SMART" id="SM00862">
    <property type="entry name" value="Trans_reg_C"/>
    <property type="match status" value="1"/>
</dbReference>
<evidence type="ECO:0000259" key="4">
    <source>
        <dbReference type="PROSITE" id="PS51755"/>
    </source>
</evidence>
<gene>
    <name evidence="5" type="ORF">CAL20_22355</name>
</gene>
<proteinExistence type="predicted"/>
<dbReference type="InterPro" id="IPR016032">
    <property type="entry name" value="Sig_transdc_resp-reg_C-effctor"/>
</dbReference>
<evidence type="ECO:0000313" key="6">
    <source>
        <dbReference type="Proteomes" id="UP000216885"/>
    </source>
</evidence>
<feature type="region of interest" description="Disordered" evidence="3">
    <location>
        <begin position="129"/>
        <end position="154"/>
    </location>
</feature>
<accession>A0A261TNJ0</accession>
<dbReference type="PROSITE" id="PS51755">
    <property type="entry name" value="OMPR_PHOB"/>
    <property type="match status" value="1"/>
</dbReference>
<reference evidence="5 6" key="1">
    <citation type="submission" date="2017-05" db="EMBL/GenBank/DDBJ databases">
        <title>Complete and WGS of Bordetella genogroups.</title>
        <authorList>
            <person name="Spilker T."/>
            <person name="LiPuma J."/>
        </authorList>
    </citation>
    <scope>NUCLEOTIDE SEQUENCE [LARGE SCALE GENOMIC DNA]</scope>
    <source>
        <strain evidence="5 6">AU9919</strain>
    </source>
</reference>
<dbReference type="CDD" id="cd00383">
    <property type="entry name" value="trans_reg_C"/>
    <property type="match status" value="1"/>
</dbReference>
<dbReference type="SUPFAM" id="SSF46894">
    <property type="entry name" value="C-terminal effector domain of the bipartite response regulators"/>
    <property type="match status" value="1"/>
</dbReference>
<sequence>MNTSPDVLFLTGDDTAYPQQITELSRLGFQIHRYSGLSELYLHLSQQAIPLVVLAGPLAIIDIAAAQLRVMRPGIGIVALAQFPDSDARVRTLLSGADACLDTYINGLELAAVFQALMRRMPDATQAPVAADAASAQTPAPPAPAPDAAYASAESVPSPSGGWRLTSKGWALMAPSGQTLSLTTAERSLLLRFAHEPDKRISRDALSLDTATGEGSESDRRGRFIDVMISRMRRKAAAQRVRLPIKAVHGWGYMFTADLLVDADIPDYEGTMADSN</sequence>
<dbReference type="Proteomes" id="UP000216885">
    <property type="component" value="Unassembled WGS sequence"/>
</dbReference>
<dbReference type="InterPro" id="IPR036388">
    <property type="entry name" value="WH-like_DNA-bd_sf"/>
</dbReference>
<evidence type="ECO:0000313" key="5">
    <source>
        <dbReference type="EMBL" id="OZI50590.1"/>
    </source>
</evidence>
<organism evidence="5 6">
    <name type="scientific">Bordetella genomosp. 4</name>
    <dbReference type="NCBI Taxonomy" id="463044"/>
    <lineage>
        <taxon>Bacteria</taxon>
        <taxon>Pseudomonadati</taxon>
        <taxon>Pseudomonadota</taxon>
        <taxon>Betaproteobacteria</taxon>
        <taxon>Burkholderiales</taxon>
        <taxon>Alcaligenaceae</taxon>
        <taxon>Bordetella</taxon>
    </lineage>
</organism>
<dbReference type="Pfam" id="PF00486">
    <property type="entry name" value="Trans_reg_C"/>
    <property type="match status" value="1"/>
</dbReference>
<feature type="compositionally biased region" description="Low complexity" evidence="3">
    <location>
        <begin position="129"/>
        <end position="138"/>
    </location>
</feature>
<feature type="DNA-binding region" description="OmpR/PhoB-type" evidence="2">
    <location>
        <begin position="154"/>
        <end position="257"/>
    </location>
</feature>
<dbReference type="Gene3D" id="1.10.10.10">
    <property type="entry name" value="Winged helix-like DNA-binding domain superfamily/Winged helix DNA-binding domain"/>
    <property type="match status" value="1"/>
</dbReference>
<protein>
    <submittedName>
        <fullName evidence="5">Transcriptional regulator</fullName>
    </submittedName>
</protein>
<dbReference type="AlphaFoldDB" id="A0A261TNJ0"/>
<keyword evidence="6" id="KW-1185">Reference proteome</keyword>
<comment type="caution">
    <text evidence="5">The sequence shown here is derived from an EMBL/GenBank/DDBJ whole genome shotgun (WGS) entry which is preliminary data.</text>
</comment>
<dbReference type="EMBL" id="NEVQ01000022">
    <property type="protein sequence ID" value="OZI50590.1"/>
    <property type="molecule type" value="Genomic_DNA"/>
</dbReference>